<keyword evidence="4" id="KW-1185">Reference proteome</keyword>
<gene>
    <name evidence="3" type="ORF">EG850_08955</name>
</gene>
<feature type="transmembrane region" description="Helical" evidence="1">
    <location>
        <begin position="65"/>
        <end position="91"/>
    </location>
</feature>
<dbReference type="RefSeq" id="WP_124972663.1">
    <property type="nucleotide sequence ID" value="NZ_RQVS01000009.1"/>
</dbReference>
<feature type="transmembrane region" description="Helical" evidence="1">
    <location>
        <begin position="226"/>
        <end position="244"/>
    </location>
</feature>
<protein>
    <submittedName>
        <fullName evidence="3">CPBP family intramembrane metalloprotease</fullName>
    </submittedName>
</protein>
<dbReference type="InterPro" id="IPR003675">
    <property type="entry name" value="Rce1/LyrA-like_dom"/>
</dbReference>
<feature type="transmembrane region" description="Helical" evidence="1">
    <location>
        <begin position="200"/>
        <end position="219"/>
    </location>
</feature>
<sequence>MSREVGERLTEYLQLPRTRRGDYGWGRVVAALVLLTVGCAAIVGGVGTALALASTADGSPPPVVGILQVGVIGLWVAIVWLVACTLFGMRFGDLVSWRSRVRWRLLGISTAISVLGLGAYTLALAAINGSSLVPLTGAIWLAILVALILVPIQAAAEELLFRAFVPQIILAKTGVNAVKYVVVAVISSVVFASLHGAGSIGGLIMFALFGVVFATLVYFTAGVEAAIALHAVNNLLVIVGGMLTGREAKPGEVDNALSPATFAQLGVMIAIAVVIAFIERRRTGTPR</sequence>
<keyword evidence="1" id="KW-0472">Membrane</keyword>
<dbReference type="OrthoDB" id="2680086at2"/>
<evidence type="ECO:0000313" key="4">
    <source>
        <dbReference type="Proteomes" id="UP000274391"/>
    </source>
</evidence>
<keyword evidence="1" id="KW-1133">Transmembrane helix</keyword>
<name>A0A3P3VUI6_9MICO</name>
<organism evidence="3 4">
    <name type="scientific">Gulosibacter macacae</name>
    <dbReference type="NCBI Taxonomy" id="2488791"/>
    <lineage>
        <taxon>Bacteria</taxon>
        <taxon>Bacillati</taxon>
        <taxon>Actinomycetota</taxon>
        <taxon>Actinomycetes</taxon>
        <taxon>Micrococcales</taxon>
        <taxon>Microbacteriaceae</taxon>
        <taxon>Gulosibacter</taxon>
    </lineage>
</organism>
<keyword evidence="3" id="KW-0645">Protease</keyword>
<proteinExistence type="predicted"/>
<feature type="transmembrane region" description="Helical" evidence="1">
    <location>
        <begin position="28"/>
        <end position="53"/>
    </location>
</feature>
<evidence type="ECO:0000256" key="1">
    <source>
        <dbReference type="SAM" id="Phobius"/>
    </source>
</evidence>
<dbReference type="Pfam" id="PF02517">
    <property type="entry name" value="Rce1-like"/>
    <property type="match status" value="1"/>
</dbReference>
<feature type="domain" description="CAAX prenyl protease 2/Lysostaphin resistance protein A-like" evidence="2">
    <location>
        <begin position="141"/>
        <end position="236"/>
    </location>
</feature>
<dbReference type="AlphaFoldDB" id="A0A3P3VUI6"/>
<feature type="transmembrane region" description="Helical" evidence="1">
    <location>
        <begin position="103"/>
        <end position="127"/>
    </location>
</feature>
<dbReference type="GO" id="GO:0004175">
    <property type="term" value="F:endopeptidase activity"/>
    <property type="evidence" value="ECO:0007669"/>
    <property type="project" value="UniProtKB-ARBA"/>
</dbReference>
<feature type="transmembrane region" description="Helical" evidence="1">
    <location>
        <begin position="133"/>
        <end position="156"/>
    </location>
</feature>
<dbReference type="Proteomes" id="UP000274391">
    <property type="component" value="Unassembled WGS sequence"/>
</dbReference>
<dbReference type="GO" id="GO:0006508">
    <property type="term" value="P:proteolysis"/>
    <property type="evidence" value="ECO:0007669"/>
    <property type="project" value="UniProtKB-KW"/>
</dbReference>
<accession>A0A3P3VUI6</accession>
<dbReference type="GO" id="GO:0008237">
    <property type="term" value="F:metallopeptidase activity"/>
    <property type="evidence" value="ECO:0007669"/>
    <property type="project" value="UniProtKB-KW"/>
</dbReference>
<keyword evidence="3" id="KW-0378">Hydrolase</keyword>
<evidence type="ECO:0000313" key="3">
    <source>
        <dbReference type="EMBL" id="RRJ86462.1"/>
    </source>
</evidence>
<reference evidence="3 4" key="1">
    <citation type="submission" date="2018-11" db="EMBL/GenBank/DDBJ databases">
        <title>YIM 102482-1 draft genome.</title>
        <authorList>
            <person name="Li G."/>
            <person name="Jiang Y."/>
        </authorList>
    </citation>
    <scope>NUCLEOTIDE SEQUENCE [LARGE SCALE GENOMIC DNA]</scope>
    <source>
        <strain evidence="3 4">YIM 102482-1</strain>
    </source>
</reference>
<dbReference type="GO" id="GO:0080120">
    <property type="term" value="P:CAAX-box protein maturation"/>
    <property type="evidence" value="ECO:0007669"/>
    <property type="project" value="UniProtKB-ARBA"/>
</dbReference>
<keyword evidence="3" id="KW-0482">Metalloprotease</keyword>
<comment type="caution">
    <text evidence="3">The sequence shown here is derived from an EMBL/GenBank/DDBJ whole genome shotgun (WGS) entry which is preliminary data.</text>
</comment>
<evidence type="ECO:0000259" key="2">
    <source>
        <dbReference type="Pfam" id="PF02517"/>
    </source>
</evidence>
<keyword evidence="1" id="KW-0812">Transmembrane</keyword>
<feature type="transmembrane region" description="Helical" evidence="1">
    <location>
        <begin position="256"/>
        <end position="278"/>
    </location>
</feature>
<feature type="transmembrane region" description="Helical" evidence="1">
    <location>
        <begin position="177"/>
        <end position="194"/>
    </location>
</feature>
<dbReference type="EMBL" id="RQVS01000009">
    <property type="protein sequence ID" value="RRJ86462.1"/>
    <property type="molecule type" value="Genomic_DNA"/>
</dbReference>